<proteinExistence type="predicted"/>
<sequence length="657" mass="74228">MSEESEKPTTKVSAEPGATVGIVADSVHNSTVYVSAPADPPARKYEVGLKLLDGGTPGRARDLIGDAIAHDFDSAEVRFHWILALLSKRSYRDLNAQERDQLDQTSKLVHSFPEGEWKRALSAVCKLLDATAGREADMAAAIDELFTTPAKQRDKIMRHLDLVLTGGMKDRLWAQAREAAKVDQVSNDRFGRVWAYFHPVPARPRIRPVASVSITDGDQIRRFFGTTLFLLTVGYLGWLVLLRAEPIAVIAYLLALVAGYVAARNALEWRYRTLRMRTKEQVYFGPTERRRVPEGGFANRVDQSFDHYFSKYAPDEENRQHWLSATAGVRNELRNEIVEIYRETRISIGEINWLIGYLVLEVRKRWRAGTLFDFQQQYRTSPSTKAWCLLSLVAAIPAAAVAIIAAFQAAPLPAVAAAIAAGLGGRTAAQRGFHIIAERRRYAEESLEQEREFTKRVAAYDRWERKLDSIRPGEDEMETWLIADKTLLVDKTLRHYRLAWRDIIAHSFLQTRATGAKRARFEGCPWRYSKYDIRLFLVSLDGVREISTELNFETGSFNGEERSNYRFDAVSSVHVATTSALKYTLELTLSNGPTRNIRVTEPDDQHPSPEEHINSFVTLNLETAGFTPTLHILEGIAAEGKSWIHRDPHRPSPPGQR</sequence>
<protein>
    <submittedName>
        <fullName evidence="2">Uncharacterized protein</fullName>
    </submittedName>
</protein>
<accession>A0A1H5VG49</accession>
<dbReference type="AlphaFoldDB" id="A0A1H5VG49"/>
<organism evidence="2 5">
    <name type="scientific">Saccharopolyspora kobensis</name>
    <dbReference type="NCBI Taxonomy" id="146035"/>
    <lineage>
        <taxon>Bacteria</taxon>
        <taxon>Bacillati</taxon>
        <taxon>Actinomycetota</taxon>
        <taxon>Actinomycetes</taxon>
        <taxon>Pseudonocardiales</taxon>
        <taxon>Pseudonocardiaceae</taxon>
        <taxon>Saccharopolyspora</taxon>
    </lineage>
</organism>
<feature type="transmembrane region" description="Helical" evidence="1">
    <location>
        <begin position="247"/>
        <end position="267"/>
    </location>
</feature>
<keyword evidence="4" id="KW-1185">Reference proteome</keyword>
<accession>A0A1I1KSP8</accession>
<feature type="transmembrane region" description="Helical" evidence="1">
    <location>
        <begin position="386"/>
        <end position="407"/>
    </location>
</feature>
<evidence type="ECO:0000313" key="2">
    <source>
        <dbReference type="EMBL" id="SEF86180.1"/>
    </source>
</evidence>
<reference evidence="2" key="2">
    <citation type="submission" date="2016-10" db="EMBL/GenBank/DDBJ databases">
        <authorList>
            <person name="de Groot N.N."/>
        </authorList>
    </citation>
    <scope>NUCLEOTIDE SEQUENCE [LARGE SCALE GENOMIC DNA]</scope>
    <source>
        <strain evidence="2">ATCC 20501</strain>
    </source>
</reference>
<keyword evidence="1" id="KW-0812">Transmembrane</keyword>
<name>A0A1H5VG49_9PSEU</name>
<evidence type="ECO:0000313" key="5">
    <source>
        <dbReference type="Proteomes" id="UP000236729"/>
    </source>
</evidence>
<dbReference type="RefSeq" id="WP_093346940.1">
    <property type="nucleotide sequence ID" value="NZ_FNVB01000002.1"/>
</dbReference>
<dbReference type="EMBL" id="FNVB01000002">
    <property type="protein sequence ID" value="SEF86180.1"/>
    <property type="molecule type" value="Genomic_DNA"/>
</dbReference>
<gene>
    <name evidence="2" type="ORF">SAMN02982929_00871</name>
    <name evidence="3" type="ORF">SAMN05216506_1011199</name>
</gene>
<dbReference type="EMBL" id="FOME01000001">
    <property type="protein sequence ID" value="SFC61173.1"/>
    <property type="molecule type" value="Genomic_DNA"/>
</dbReference>
<dbReference type="Proteomes" id="UP000236729">
    <property type="component" value="Unassembled WGS sequence"/>
</dbReference>
<keyword evidence="1" id="KW-0472">Membrane</keyword>
<feature type="transmembrane region" description="Helical" evidence="1">
    <location>
        <begin position="223"/>
        <end position="241"/>
    </location>
</feature>
<keyword evidence="1" id="KW-1133">Transmembrane helix</keyword>
<evidence type="ECO:0000313" key="3">
    <source>
        <dbReference type="EMBL" id="SFC61173.1"/>
    </source>
</evidence>
<reference evidence="4 5" key="1">
    <citation type="submission" date="2016-10" db="EMBL/GenBank/DDBJ databases">
        <authorList>
            <person name="Varghese N."/>
            <person name="Submissions S."/>
        </authorList>
    </citation>
    <scope>NUCLEOTIDE SEQUENCE [LARGE SCALE GENOMIC DNA]</scope>
    <source>
        <strain evidence="5">ATCC 20501</strain>
        <strain evidence="3 4">CGMCC 4.3529</strain>
    </source>
</reference>
<evidence type="ECO:0000256" key="1">
    <source>
        <dbReference type="SAM" id="Phobius"/>
    </source>
</evidence>
<dbReference type="Proteomes" id="UP000199690">
    <property type="component" value="Unassembled WGS sequence"/>
</dbReference>
<evidence type="ECO:0000313" key="4">
    <source>
        <dbReference type="Proteomes" id="UP000199690"/>
    </source>
</evidence>